<comment type="caution">
    <text evidence="2">The sequence shown here is derived from an EMBL/GenBank/DDBJ whole genome shotgun (WGS) entry which is preliminary data.</text>
</comment>
<accession>A0ABN1AA77</accession>
<organism evidence="2 3">
    <name type="scientific">Parasphingorhabdus litoris</name>
    <dbReference type="NCBI Taxonomy" id="394733"/>
    <lineage>
        <taxon>Bacteria</taxon>
        <taxon>Pseudomonadati</taxon>
        <taxon>Pseudomonadota</taxon>
        <taxon>Alphaproteobacteria</taxon>
        <taxon>Sphingomonadales</taxon>
        <taxon>Sphingomonadaceae</taxon>
        <taxon>Parasphingorhabdus</taxon>
    </lineage>
</organism>
<protein>
    <submittedName>
        <fullName evidence="2">TIGR03032 family protein</fullName>
    </submittedName>
</protein>
<dbReference type="Pfam" id="PF16261">
    <property type="entry name" value="DUF4915"/>
    <property type="match status" value="1"/>
</dbReference>
<dbReference type="EMBL" id="BAAAEM010000002">
    <property type="protein sequence ID" value="GAA0471453.1"/>
    <property type="molecule type" value="Genomic_DNA"/>
</dbReference>
<proteinExistence type="predicted"/>
<sequence length="362" mass="39649">MHEPADHNAADGAAADNAGETTISFSLGLADFLGANNISIGFTSYQTGRLYLVGRGPEGKLAVHEALYPQAMGVTANQSRIYLGTLTQIVRLENVLAAGHLANDVHDKVYVPRNMQTTGNVDIHELGIREDGQIIFVNTLHNCLSVPSITHSFKPIWKPDFVTDLATEDRCHLNGLAMVEGQPKYVSAVSQSNVKDGWRDKRHDGGVIIDVEDNAILADGLSMPHSPRFHVGRIWLLNSGTGELGWLHPTDHAFTPVAFCPGFLRGLEFHNDHAFVTLSKPRHGHFEGLALDQKLAQAETMAWCGIQILSLATGEVAQWLRFDGPITELFDICILPGVINPITLGPQSDEIRDFITVEQPDW</sequence>
<dbReference type="Proteomes" id="UP001500713">
    <property type="component" value="Unassembled WGS sequence"/>
</dbReference>
<dbReference type="RefSeq" id="WP_229956803.1">
    <property type="nucleotide sequence ID" value="NZ_BAAAEM010000002.1"/>
</dbReference>
<evidence type="ECO:0000259" key="1">
    <source>
        <dbReference type="Pfam" id="PF16261"/>
    </source>
</evidence>
<name>A0ABN1AA77_9SPHN</name>
<dbReference type="NCBIfam" id="TIGR03032">
    <property type="entry name" value="TIGR03032 family protein"/>
    <property type="match status" value="1"/>
</dbReference>
<gene>
    <name evidence="2" type="ORF">GCM10009096_10560</name>
</gene>
<evidence type="ECO:0000313" key="2">
    <source>
        <dbReference type="EMBL" id="GAA0471453.1"/>
    </source>
</evidence>
<reference evidence="2 3" key="1">
    <citation type="journal article" date="2019" name="Int. J. Syst. Evol. Microbiol.">
        <title>The Global Catalogue of Microorganisms (GCM) 10K type strain sequencing project: providing services to taxonomists for standard genome sequencing and annotation.</title>
        <authorList>
            <consortium name="The Broad Institute Genomics Platform"/>
            <consortium name="The Broad Institute Genome Sequencing Center for Infectious Disease"/>
            <person name="Wu L."/>
            <person name="Ma J."/>
        </authorList>
    </citation>
    <scope>NUCLEOTIDE SEQUENCE [LARGE SCALE GENOMIC DNA]</scope>
    <source>
        <strain evidence="2 3">JCM 14162</strain>
    </source>
</reference>
<dbReference type="InterPro" id="IPR017481">
    <property type="entry name" value="CHP03032"/>
</dbReference>
<keyword evidence="3" id="KW-1185">Reference proteome</keyword>
<evidence type="ECO:0000313" key="3">
    <source>
        <dbReference type="Proteomes" id="UP001500713"/>
    </source>
</evidence>
<feature type="domain" description="Conserved hypothetical protein CHP03032" evidence="1">
    <location>
        <begin position="29"/>
        <end position="343"/>
    </location>
</feature>